<evidence type="ECO:0000259" key="2">
    <source>
        <dbReference type="Pfam" id="PF07589"/>
    </source>
</evidence>
<feature type="signal peptide" evidence="1">
    <location>
        <begin position="1"/>
        <end position="23"/>
    </location>
</feature>
<sequence length="245" mass="25046">MKILARTAAAALATLVAAGSADAAIVTSVEAAGAQHSTRALTYGGENGLDGLSASYHSATDLQFGAFVSAAAGDFYADPANGAGGAGGTGNYLSASSFGTVLDFVDSTVNFFGLWVSTIDTGNTVTFFKGGNQVAEYNLADLFADHVAEASAYLGNPNAPFAGEAPGEAFAFFNFQSDQVFDRIWLTQNGIGGFEVDNLTLGYIARQQAGAALAMPEPASWAMMLVGFGAAGLGLRRRRGVPTIA</sequence>
<dbReference type="NCBIfam" id="NF035944">
    <property type="entry name" value="PEPxxWA-CTERM"/>
    <property type="match status" value="1"/>
</dbReference>
<dbReference type="Pfam" id="PF07589">
    <property type="entry name" value="PEP-CTERM"/>
    <property type="match status" value="1"/>
</dbReference>
<gene>
    <name evidence="3" type="ORF">KOF26_14990</name>
</gene>
<evidence type="ECO:0000313" key="4">
    <source>
        <dbReference type="Proteomes" id="UP000776276"/>
    </source>
</evidence>
<dbReference type="RefSeq" id="WP_216326736.1">
    <property type="nucleotide sequence ID" value="NZ_JAHKRT010000008.1"/>
</dbReference>
<protein>
    <submittedName>
        <fullName evidence="3">PEPxxWA-CTERM sorting domain-containing protein</fullName>
    </submittedName>
</protein>
<dbReference type="NCBIfam" id="TIGR02595">
    <property type="entry name" value="PEP_CTERM"/>
    <property type="match status" value="1"/>
</dbReference>
<feature type="domain" description="Ice-binding protein C-terminal" evidence="2">
    <location>
        <begin position="216"/>
        <end position="238"/>
    </location>
</feature>
<keyword evidence="4" id="KW-1185">Reference proteome</keyword>
<evidence type="ECO:0000256" key="1">
    <source>
        <dbReference type="SAM" id="SignalP"/>
    </source>
</evidence>
<dbReference type="Proteomes" id="UP000776276">
    <property type="component" value="Unassembled WGS sequence"/>
</dbReference>
<comment type="caution">
    <text evidence="3">The sequence shown here is derived from an EMBL/GenBank/DDBJ whole genome shotgun (WGS) entry which is preliminary data.</text>
</comment>
<feature type="chain" id="PRO_5046229295" evidence="1">
    <location>
        <begin position="24"/>
        <end position="245"/>
    </location>
</feature>
<keyword evidence="1" id="KW-0732">Signal</keyword>
<name>A0ABS6BPH1_9SPHN</name>
<dbReference type="EMBL" id="JAHKRT010000008">
    <property type="protein sequence ID" value="MBU3079164.1"/>
    <property type="molecule type" value="Genomic_DNA"/>
</dbReference>
<dbReference type="InterPro" id="IPR013424">
    <property type="entry name" value="Ice-binding_C"/>
</dbReference>
<proteinExistence type="predicted"/>
<accession>A0ABS6BPH1</accession>
<reference evidence="3 4" key="1">
    <citation type="submission" date="2021-06" db="EMBL/GenBank/DDBJ databases">
        <title>Sphingomonas sp. XMGL2, whole genome shotgun sequencing project.</title>
        <authorList>
            <person name="Zhao G."/>
            <person name="Shen L."/>
        </authorList>
    </citation>
    <scope>NUCLEOTIDE SEQUENCE [LARGE SCALE GENOMIC DNA]</scope>
    <source>
        <strain evidence="3 4">XMGL2</strain>
    </source>
</reference>
<organism evidence="3 4">
    <name type="scientific">Sphingomonas quercus</name>
    <dbReference type="NCBI Taxonomy" id="2842451"/>
    <lineage>
        <taxon>Bacteria</taxon>
        <taxon>Pseudomonadati</taxon>
        <taxon>Pseudomonadota</taxon>
        <taxon>Alphaproteobacteria</taxon>
        <taxon>Sphingomonadales</taxon>
        <taxon>Sphingomonadaceae</taxon>
        <taxon>Sphingomonas</taxon>
    </lineage>
</organism>
<evidence type="ECO:0000313" key="3">
    <source>
        <dbReference type="EMBL" id="MBU3079164.1"/>
    </source>
</evidence>